<sequence length="195" mass="22321">MKKFLFLALFLPIISLAQEEVTTTEVKSEVPANRFTVSANYTFSDPSQFGLSFEYKNKKQEHERNTSKMLNLSYGQMNYDNNFVDIDGNGFVIEFGSRTYIEKGKWDGFYGENFISYGNIQFDENFGTLGEFDGTYSYWSIFNPNVGYRFLIGGLSIDPSIGANWKWEVKGKGDVNNKNVDNFVFRAGIKIGYSF</sequence>
<dbReference type="EMBL" id="RQVR01000012">
    <property type="protein sequence ID" value="RRJ90259.1"/>
    <property type="molecule type" value="Genomic_DNA"/>
</dbReference>
<accession>A0A3P3W9G3</accession>
<evidence type="ECO:0008006" key="4">
    <source>
        <dbReference type="Google" id="ProtNLM"/>
    </source>
</evidence>
<keyword evidence="3" id="KW-1185">Reference proteome</keyword>
<protein>
    <recommendedName>
        <fullName evidence="4">DUF3575 domain-containing protein</fullName>
    </recommendedName>
</protein>
<evidence type="ECO:0000313" key="2">
    <source>
        <dbReference type="EMBL" id="RRJ90259.1"/>
    </source>
</evidence>
<dbReference type="OrthoDB" id="1344859at2"/>
<comment type="caution">
    <text evidence="2">The sequence shown here is derived from an EMBL/GenBank/DDBJ whole genome shotgun (WGS) entry which is preliminary data.</text>
</comment>
<evidence type="ECO:0000256" key="1">
    <source>
        <dbReference type="SAM" id="SignalP"/>
    </source>
</evidence>
<dbReference type="RefSeq" id="WP_125013214.1">
    <property type="nucleotide sequence ID" value="NZ_RQVR01000012.1"/>
</dbReference>
<dbReference type="Proteomes" id="UP000271937">
    <property type="component" value="Unassembled WGS sequence"/>
</dbReference>
<reference evidence="2 3" key="1">
    <citation type="submission" date="2018-11" db="EMBL/GenBank/DDBJ databases">
        <title>Flavobacterium sp. nov., YIM 102600 draft genome.</title>
        <authorList>
            <person name="Li G."/>
            <person name="Jiang Y."/>
        </authorList>
    </citation>
    <scope>NUCLEOTIDE SEQUENCE [LARGE SCALE GENOMIC DNA]</scope>
    <source>
        <strain evidence="2 3">YIM 102600</strain>
    </source>
</reference>
<feature type="signal peptide" evidence="1">
    <location>
        <begin position="1"/>
        <end position="17"/>
    </location>
</feature>
<proteinExistence type="predicted"/>
<organism evidence="2 3">
    <name type="scientific">Flavobacterium macacae</name>
    <dbReference type="NCBI Taxonomy" id="2488993"/>
    <lineage>
        <taxon>Bacteria</taxon>
        <taxon>Pseudomonadati</taxon>
        <taxon>Bacteroidota</taxon>
        <taxon>Flavobacteriia</taxon>
        <taxon>Flavobacteriales</taxon>
        <taxon>Flavobacteriaceae</taxon>
        <taxon>Flavobacterium</taxon>
    </lineage>
</organism>
<dbReference type="AlphaFoldDB" id="A0A3P3W9G3"/>
<name>A0A3P3W9G3_9FLAO</name>
<dbReference type="InterPro" id="IPR036709">
    <property type="entry name" value="Autotransporte_beta_dom_sf"/>
</dbReference>
<gene>
    <name evidence="2" type="ORF">EG849_11420</name>
</gene>
<feature type="chain" id="PRO_5017975088" description="DUF3575 domain-containing protein" evidence="1">
    <location>
        <begin position="18"/>
        <end position="195"/>
    </location>
</feature>
<evidence type="ECO:0000313" key="3">
    <source>
        <dbReference type="Proteomes" id="UP000271937"/>
    </source>
</evidence>
<dbReference type="SUPFAM" id="SSF103515">
    <property type="entry name" value="Autotransporter"/>
    <property type="match status" value="1"/>
</dbReference>
<keyword evidence="1" id="KW-0732">Signal</keyword>